<dbReference type="OMA" id="PAIKCEL"/>
<evidence type="ECO:0000313" key="3">
    <source>
        <dbReference type="EMBL" id="KYP53344.1"/>
    </source>
</evidence>
<feature type="compositionally biased region" description="Pro residues" evidence="1">
    <location>
        <begin position="145"/>
        <end position="156"/>
    </location>
</feature>
<organism evidence="3 4">
    <name type="scientific">Cajanus cajan</name>
    <name type="common">Pigeon pea</name>
    <name type="synonym">Cajanus indicus</name>
    <dbReference type="NCBI Taxonomy" id="3821"/>
    <lineage>
        <taxon>Eukaryota</taxon>
        <taxon>Viridiplantae</taxon>
        <taxon>Streptophyta</taxon>
        <taxon>Embryophyta</taxon>
        <taxon>Tracheophyta</taxon>
        <taxon>Spermatophyta</taxon>
        <taxon>Magnoliopsida</taxon>
        <taxon>eudicotyledons</taxon>
        <taxon>Gunneridae</taxon>
        <taxon>Pentapetalae</taxon>
        <taxon>rosids</taxon>
        <taxon>fabids</taxon>
        <taxon>Fabales</taxon>
        <taxon>Fabaceae</taxon>
        <taxon>Papilionoideae</taxon>
        <taxon>50 kb inversion clade</taxon>
        <taxon>NPAAA clade</taxon>
        <taxon>indigoferoid/millettioid clade</taxon>
        <taxon>Phaseoleae</taxon>
        <taxon>Cajanus</taxon>
    </lineage>
</organism>
<dbReference type="SUPFAM" id="SSF50630">
    <property type="entry name" value="Acid proteases"/>
    <property type="match status" value="1"/>
</dbReference>
<dbReference type="PANTHER" id="PTHR15503:SF22">
    <property type="entry name" value="TRANSPOSON TY3-I GAG POLYPROTEIN"/>
    <property type="match status" value="1"/>
</dbReference>
<feature type="compositionally biased region" description="Low complexity" evidence="1">
    <location>
        <begin position="121"/>
        <end position="138"/>
    </location>
</feature>
<evidence type="ECO:0000256" key="1">
    <source>
        <dbReference type="SAM" id="MobiDB-lite"/>
    </source>
</evidence>
<dbReference type="Gene3D" id="2.40.70.10">
    <property type="entry name" value="Acid Proteases"/>
    <property type="match status" value="1"/>
</dbReference>
<dbReference type="PANTHER" id="PTHR15503">
    <property type="entry name" value="LDOC1 RELATED"/>
    <property type="match status" value="1"/>
</dbReference>
<dbReference type="AlphaFoldDB" id="A0A151SES6"/>
<dbReference type="CDD" id="cd00303">
    <property type="entry name" value="retropepsin_like"/>
    <property type="match status" value="1"/>
</dbReference>
<dbReference type="Pfam" id="PF03732">
    <property type="entry name" value="Retrotrans_gag"/>
    <property type="match status" value="1"/>
</dbReference>
<accession>A0A151SES6</accession>
<dbReference type="Pfam" id="PF13975">
    <property type="entry name" value="gag-asp_proteas"/>
    <property type="match status" value="1"/>
</dbReference>
<dbReference type="InterPro" id="IPR032567">
    <property type="entry name" value="RTL1-rel"/>
</dbReference>
<name>A0A151SES6_CAJCA</name>
<reference evidence="3" key="1">
    <citation type="journal article" date="2012" name="Nat. Biotechnol.">
        <title>Draft genome sequence of pigeonpea (Cajanus cajan), an orphan legume crop of resource-poor farmers.</title>
        <authorList>
            <person name="Varshney R.K."/>
            <person name="Chen W."/>
            <person name="Li Y."/>
            <person name="Bharti A.K."/>
            <person name="Saxena R.K."/>
            <person name="Schlueter J.A."/>
            <person name="Donoghue M.T."/>
            <person name="Azam S."/>
            <person name="Fan G."/>
            <person name="Whaley A.M."/>
            <person name="Farmer A.D."/>
            <person name="Sheridan J."/>
            <person name="Iwata A."/>
            <person name="Tuteja R."/>
            <person name="Penmetsa R.V."/>
            <person name="Wu W."/>
            <person name="Upadhyaya H.D."/>
            <person name="Yang S.P."/>
            <person name="Shah T."/>
            <person name="Saxena K.B."/>
            <person name="Michael T."/>
            <person name="McCombie W.R."/>
            <person name="Yang B."/>
            <person name="Zhang G."/>
            <person name="Yang H."/>
            <person name="Wang J."/>
            <person name="Spillane C."/>
            <person name="Cook D.R."/>
            <person name="May G.D."/>
            <person name="Xu X."/>
            <person name="Jackson S.A."/>
        </authorList>
    </citation>
    <scope>NUCLEOTIDE SEQUENCE [LARGE SCALE GENOMIC DNA]</scope>
</reference>
<dbReference type="Gramene" id="C.cajan_23923.t">
    <property type="protein sequence ID" value="C.cajan_23923.t.cds1"/>
    <property type="gene ID" value="C.cajan_23923"/>
</dbReference>
<sequence length="336" mass="37399">MRREALSWFKWMHGNQQLRDWSHFANALQLRFGSSIYANHEQDLYKLRQVGSVADYQAAFEKLSNQVYGLSSTSLLNCFISRLSPAIKCELAILQPQSITQAMGLAKLIEDKLQDSKPRFSRSQTSSNSPSTISNSPTLIQSHKPTPPTTPLPTSSPIPIKKLSQQQLHERRATGLCFNCDEKYFFGHKCATPKFLLLLDDEDSSIPIPEEPGNVEEIIEDSTPSDPGIHFQLSTYALTGQLTSQNLKFQGEIHGHKIHILIDTGSTHNIVQPRVAKFLNLVTIPTTPFKVMVGNGEHISCSHVCPLVPIMIQTHEFAVSLYVLPIEGADIVLGLS</sequence>
<proteinExistence type="predicted"/>
<keyword evidence="4" id="KW-1185">Reference proteome</keyword>
<gene>
    <name evidence="3" type="ORF">KK1_024722</name>
</gene>
<protein>
    <recommendedName>
        <fullName evidence="2">Retrotransposon gag domain-containing protein</fullName>
    </recommendedName>
</protein>
<dbReference type="InterPro" id="IPR005162">
    <property type="entry name" value="Retrotrans_gag_dom"/>
</dbReference>
<dbReference type="Proteomes" id="UP000075243">
    <property type="component" value="Unassembled WGS sequence"/>
</dbReference>
<feature type="domain" description="Retrotransposon gag" evidence="2">
    <location>
        <begin position="4"/>
        <end position="81"/>
    </location>
</feature>
<evidence type="ECO:0000259" key="2">
    <source>
        <dbReference type="Pfam" id="PF03732"/>
    </source>
</evidence>
<feature type="region of interest" description="Disordered" evidence="1">
    <location>
        <begin position="116"/>
        <end position="165"/>
    </location>
</feature>
<dbReference type="InterPro" id="IPR021109">
    <property type="entry name" value="Peptidase_aspartic_dom_sf"/>
</dbReference>
<dbReference type="EMBL" id="KQ483414">
    <property type="protein sequence ID" value="KYP53344.1"/>
    <property type="molecule type" value="Genomic_DNA"/>
</dbReference>
<evidence type="ECO:0000313" key="4">
    <source>
        <dbReference type="Proteomes" id="UP000075243"/>
    </source>
</evidence>